<dbReference type="Pfam" id="PF00505">
    <property type="entry name" value="HMG_box"/>
    <property type="match status" value="1"/>
</dbReference>
<feature type="DNA-binding region" description="HMG box" evidence="1">
    <location>
        <begin position="243"/>
        <end position="310"/>
    </location>
</feature>
<dbReference type="SUPFAM" id="SSF47095">
    <property type="entry name" value="HMG-box"/>
    <property type="match status" value="1"/>
</dbReference>
<dbReference type="InterPro" id="IPR036431">
    <property type="entry name" value="ARID_dom_sf"/>
</dbReference>
<feature type="region of interest" description="Disordered" evidence="2">
    <location>
        <begin position="221"/>
        <end position="248"/>
    </location>
</feature>
<protein>
    <recommendedName>
        <fullName evidence="7">High mobility group B protein 10</fullName>
    </recommendedName>
</protein>
<evidence type="ECO:0000313" key="5">
    <source>
        <dbReference type="EMBL" id="KAK4276401.1"/>
    </source>
</evidence>
<dbReference type="GO" id="GO:0005634">
    <property type="term" value="C:nucleus"/>
    <property type="evidence" value="ECO:0007669"/>
    <property type="project" value="UniProtKB-UniRule"/>
</dbReference>
<dbReference type="CDD" id="cd16872">
    <property type="entry name" value="ARID_HMGB9-like"/>
    <property type="match status" value="1"/>
</dbReference>
<dbReference type="InterPro" id="IPR045303">
    <property type="entry name" value="ARID_HMGB9-like"/>
</dbReference>
<feature type="region of interest" description="Disordered" evidence="2">
    <location>
        <begin position="152"/>
        <end position="171"/>
    </location>
</feature>
<feature type="domain" description="HMG box" evidence="3">
    <location>
        <begin position="243"/>
        <end position="310"/>
    </location>
</feature>
<dbReference type="EMBL" id="JAWXYG010000004">
    <property type="protein sequence ID" value="KAK4276401.1"/>
    <property type="molecule type" value="Genomic_DNA"/>
</dbReference>
<name>A0AAE1MV50_9FABA</name>
<dbReference type="SMART" id="SM00501">
    <property type="entry name" value="BRIGHT"/>
    <property type="match status" value="1"/>
</dbReference>
<dbReference type="SMART" id="SM01014">
    <property type="entry name" value="ARID"/>
    <property type="match status" value="1"/>
</dbReference>
<dbReference type="Gene3D" id="1.10.150.60">
    <property type="entry name" value="ARID DNA-binding domain"/>
    <property type="match status" value="1"/>
</dbReference>
<accession>A0AAE1MV50</accession>
<dbReference type="AlphaFoldDB" id="A0AAE1MV50"/>
<dbReference type="CDD" id="cd22009">
    <property type="entry name" value="HMG-box_AtHMGB9-like"/>
    <property type="match status" value="1"/>
</dbReference>
<dbReference type="Proteomes" id="UP001293593">
    <property type="component" value="Unassembled WGS sequence"/>
</dbReference>
<dbReference type="GO" id="GO:0003677">
    <property type="term" value="F:DNA binding"/>
    <property type="evidence" value="ECO:0007669"/>
    <property type="project" value="UniProtKB-UniRule"/>
</dbReference>
<evidence type="ECO:0000259" key="4">
    <source>
        <dbReference type="PROSITE" id="PS51011"/>
    </source>
</evidence>
<dbReference type="Gene3D" id="1.10.30.10">
    <property type="entry name" value="High mobility group box domain"/>
    <property type="match status" value="1"/>
</dbReference>
<feature type="compositionally biased region" description="Polar residues" evidence="2">
    <location>
        <begin position="12"/>
        <end position="21"/>
    </location>
</feature>
<dbReference type="SMART" id="SM00398">
    <property type="entry name" value="HMG"/>
    <property type="match status" value="1"/>
</dbReference>
<feature type="region of interest" description="Disordered" evidence="2">
    <location>
        <begin position="294"/>
        <end position="318"/>
    </location>
</feature>
<keyword evidence="6" id="KW-1185">Reference proteome</keyword>
<dbReference type="Pfam" id="PF01388">
    <property type="entry name" value="ARID"/>
    <property type="match status" value="1"/>
</dbReference>
<evidence type="ECO:0000259" key="3">
    <source>
        <dbReference type="PROSITE" id="PS50118"/>
    </source>
</evidence>
<dbReference type="PANTHER" id="PTHR46691">
    <property type="entry name" value="HIGH MOBILITY GROUP B PROTEIN 9"/>
    <property type="match status" value="1"/>
</dbReference>
<evidence type="ECO:0000256" key="2">
    <source>
        <dbReference type="SAM" id="MobiDB-lite"/>
    </source>
</evidence>
<proteinExistence type="predicted"/>
<dbReference type="InterPro" id="IPR036910">
    <property type="entry name" value="HMG_box_dom_sf"/>
</dbReference>
<feature type="compositionally biased region" description="Polar residues" evidence="2">
    <location>
        <begin position="154"/>
        <end position="165"/>
    </location>
</feature>
<feature type="domain" description="ARID" evidence="4">
    <location>
        <begin position="49"/>
        <end position="140"/>
    </location>
</feature>
<evidence type="ECO:0000313" key="6">
    <source>
        <dbReference type="Proteomes" id="UP001293593"/>
    </source>
</evidence>
<dbReference type="InterPro" id="IPR001606">
    <property type="entry name" value="ARID_dom"/>
</dbReference>
<sequence length="318" mass="35980">MSNPKHHRPNAAYSSPRNHTASAAEPDGQSSIRSPKSYPPANSLYEDLVSSSDLFWRNLQDFHKSLGTKLKVPAIGGTPLDLYHLFIEVTSRGGLEKVIGDRKWKEVITVFKFPNAVTSVSFALRKYYQSLLYDFEQVYYFRKQVPSYAVPDSGSRSMLSSNEGTALNDLPVSTPEQQLGSLVPGTIDLKFDGGYVVTVNLGSEQLKGVLYHVPHNASLSSASIPVPQNRKRPKMGSQDPSRPKSNRSGYNFFFAEHYARLKPSYYGQERAISKKIGFLWNHLTEAERQIYQEKGRRDKERYRNEMEEYKASNNSTPQ</sequence>
<comment type="caution">
    <text evidence="5">The sequence shown here is derived from an EMBL/GenBank/DDBJ whole genome shotgun (WGS) entry which is preliminary data.</text>
</comment>
<reference evidence="5" key="1">
    <citation type="submission" date="2023-10" db="EMBL/GenBank/DDBJ databases">
        <title>Chromosome-level genome of the transformable northern wattle, Acacia crassicarpa.</title>
        <authorList>
            <person name="Massaro I."/>
            <person name="Sinha N.R."/>
            <person name="Poethig S."/>
            <person name="Leichty A.R."/>
        </authorList>
    </citation>
    <scope>NUCLEOTIDE SEQUENCE</scope>
    <source>
        <strain evidence="5">Acra3RX</strain>
        <tissue evidence="5">Leaf</tissue>
    </source>
</reference>
<dbReference type="SUPFAM" id="SSF46774">
    <property type="entry name" value="ARID-like"/>
    <property type="match status" value="1"/>
</dbReference>
<feature type="compositionally biased region" description="Basic and acidic residues" evidence="2">
    <location>
        <begin position="294"/>
        <end position="310"/>
    </location>
</feature>
<dbReference type="PANTHER" id="PTHR46691:SF6">
    <property type="entry name" value="HIGH MOBILITY GROUP B PROTEIN 10-RELATED"/>
    <property type="match status" value="1"/>
</dbReference>
<gene>
    <name evidence="5" type="ORF">QN277_019349</name>
</gene>
<dbReference type="PROSITE" id="PS51011">
    <property type="entry name" value="ARID"/>
    <property type="match status" value="1"/>
</dbReference>
<organism evidence="5 6">
    <name type="scientific">Acacia crassicarpa</name>
    <name type="common">northern wattle</name>
    <dbReference type="NCBI Taxonomy" id="499986"/>
    <lineage>
        <taxon>Eukaryota</taxon>
        <taxon>Viridiplantae</taxon>
        <taxon>Streptophyta</taxon>
        <taxon>Embryophyta</taxon>
        <taxon>Tracheophyta</taxon>
        <taxon>Spermatophyta</taxon>
        <taxon>Magnoliopsida</taxon>
        <taxon>eudicotyledons</taxon>
        <taxon>Gunneridae</taxon>
        <taxon>Pentapetalae</taxon>
        <taxon>rosids</taxon>
        <taxon>fabids</taxon>
        <taxon>Fabales</taxon>
        <taxon>Fabaceae</taxon>
        <taxon>Caesalpinioideae</taxon>
        <taxon>mimosoid clade</taxon>
        <taxon>Acacieae</taxon>
        <taxon>Acacia</taxon>
    </lineage>
</organism>
<dbReference type="PROSITE" id="PS50118">
    <property type="entry name" value="HMG_BOX_2"/>
    <property type="match status" value="1"/>
</dbReference>
<evidence type="ECO:0000256" key="1">
    <source>
        <dbReference type="PROSITE-ProRule" id="PRU00267"/>
    </source>
</evidence>
<keyword evidence="1" id="KW-0238">DNA-binding</keyword>
<dbReference type="InterPro" id="IPR009071">
    <property type="entry name" value="HMG_box_dom"/>
</dbReference>
<evidence type="ECO:0008006" key="7">
    <source>
        <dbReference type="Google" id="ProtNLM"/>
    </source>
</evidence>
<feature type="region of interest" description="Disordered" evidence="2">
    <location>
        <begin position="1"/>
        <end position="36"/>
    </location>
</feature>
<keyword evidence="1" id="KW-0539">Nucleus</keyword>